<accession>A0A6A6LVR1</accession>
<evidence type="ECO:0000256" key="4">
    <source>
        <dbReference type="ARBA" id="ARBA00022801"/>
    </source>
</evidence>
<dbReference type="EMBL" id="JAAGAX010000009">
    <property type="protein sequence ID" value="KAF2304233.1"/>
    <property type="molecule type" value="Genomic_DNA"/>
</dbReference>
<dbReference type="InterPro" id="IPR033131">
    <property type="entry name" value="Pectinesterase_Asp_AS"/>
</dbReference>
<keyword evidence="5 7" id="KW-0063">Aspartyl esterase</keyword>
<evidence type="ECO:0000313" key="10">
    <source>
        <dbReference type="Proteomes" id="UP000467840"/>
    </source>
</evidence>
<evidence type="ECO:0000256" key="7">
    <source>
        <dbReference type="RuleBase" id="RU000589"/>
    </source>
</evidence>
<keyword evidence="10" id="KW-1185">Reference proteome</keyword>
<name>A0A6A6LVR1_HEVBR</name>
<feature type="active site" evidence="6">
    <location>
        <position position="69"/>
    </location>
</feature>
<reference evidence="9 10" key="1">
    <citation type="journal article" date="2020" name="Mol. Plant">
        <title>The Chromosome-Based Rubber Tree Genome Provides New Insights into Spurge Genome Evolution and Rubber Biosynthesis.</title>
        <authorList>
            <person name="Liu J."/>
            <person name="Shi C."/>
            <person name="Shi C.C."/>
            <person name="Li W."/>
            <person name="Zhang Q.J."/>
            <person name="Zhang Y."/>
            <person name="Li K."/>
            <person name="Lu H.F."/>
            <person name="Shi C."/>
            <person name="Zhu S.T."/>
            <person name="Xiao Z.Y."/>
            <person name="Nan H."/>
            <person name="Yue Y."/>
            <person name="Zhu X.G."/>
            <person name="Wu Y."/>
            <person name="Hong X.N."/>
            <person name="Fan G.Y."/>
            <person name="Tong Y."/>
            <person name="Zhang D."/>
            <person name="Mao C.L."/>
            <person name="Liu Y.L."/>
            <person name="Hao S.J."/>
            <person name="Liu W.Q."/>
            <person name="Lv M.Q."/>
            <person name="Zhang H.B."/>
            <person name="Liu Y."/>
            <person name="Hu-Tang G.R."/>
            <person name="Wang J.P."/>
            <person name="Wang J.H."/>
            <person name="Sun Y.H."/>
            <person name="Ni S.B."/>
            <person name="Chen W.B."/>
            <person name="Zhang X.C."/>
            <person name="Jiao Y.N."/>
            <person name="Eichler E.E."/>
            <person name="Li G.H."/>
            <person name="Liu X."/>
            <person name="Gao L.Z."/>
        </authorList>
    </citation>
    <scope>NUCLEOTIDE SEQUENCE [LARGE SCALE GENOMIC DNA]</scope>
    <source>
        <strain evidence="10">cv. GT1</strain>
        <tissue evidence="9">Leaf</tissue>
    </source>
</reference>
<dbReference type="InterPro" id="IPR000070">
    <property type="entry name" value="Pectinesterase_cat"/>
</dbReference>
<dbReference type="AlphaFoldDB" id="A0A6A6LVR1"/>
<gene>
    <name evidence="9" type="ORF">GH714_028766</name>
</gene>
<evidence type="ECO:0000256" key="2">
    <source>
        <dbReference type="ARBA" id="ARBA00005184"/>
    </source>
</evidence>
<dbReference type="PROSITE" id="PS00503">
    <property type="entry name" value="PECTINESTERASE_2"/>
    <property type="match status" value="1"/>
</dbReference>
<dbReference type="GO" id="GO:0042545">
    <property type="term" value="P:cell wall modification"/>
    <property type="evidence" value="ECO:0007669"/>
    <property type="project" value="UniProtKB-UniRule"/>
</dbReference>
<comment type="subcellular location">
    <subcellularLocation>
        <location evidence="1">Secreted</location>
        <location evidence="1">Cell wall</location>
    </subcellularLocation>
</comment>
<sequence length="133" mass="14517">MSVVGDGYMARVITFENIAGPSKNQAVALRVGSGQSAFYRCDVIAYQDTLYIHTLRQFYVKCIIIGSVDFIFGNAAAVFQDCDIHARRPNPVTAQGREDPIQNPGIVIQNCRIGATQDLLAVQDSFQSYLGGP</sequence>
<dbReference type="Proteomes" id="UP000467840">
    <property type="component" value="Chromosome 16"/>
</dbReference>
<evidence type="ECO:0000313" key="9">
    <source>
        <dbReference type="EMBL" id="KAF2304233.1"/>
    </source>
</evidence>
<evidence type="ECO:0000256" key="6">
    <source>
        <dbReference type="PROSITE-ProRule" id="PRU10040"/>
    </source>
</evidence>
<dbReference type="UniPathway" id="UPA00545">
    <property type="reaction ID" value="UER00823"/>
</dbReference>
<comment type="catalytic activity">
    <reaction evidence="7">
        <text>[(1-&gt;4)-alpha-D-galacturonosyl methyl ester](n) + n H2O = [(1-&gt;4)-alpha-D-galacturonosyl](n) + n methanol + n H(+)</text>
        <dbReference type="Rhea" id="RHEA:22380"/>
        <dbReference type="Rhea" id="RHEA-COMP:14570"/>
        <dbReference type="Rhea" id="RHEA-COMP:14573"/>
        <dbReference type="ChEBI" id="CHEBI:15377"/>
        <dbReference type="ChEBI" id="CHEBI:15378"/>
        <dbReference type="ChEBI" id="CHEBI:17790"/>
        <dbReference type="ChEBI" id="CHEBI:140522"/>
        <dbReference type="ChEBI" id="CHEBI:140523"/>
        <dbReference type="EC" id="3.1.1.11"/>
    </reaction>
</comment>
<proteinExistence type="predicted"/>
<dbReference type="GO" id="GO:0030599">
    <property type="term" value="F:pectinesterase activity"/>
    <property type="evidence" value="ECO:0007669"/>
    <property type="project" value="UniProtKB-UniRule"/>
</dbReference>
<dbReference type="GO" id="GO:0045490">
    <property type="term" value="P:pectin catabolic process"/>
    <property type="evidence" value="ECO:0007669"/>
    <property type="project" value="UniProtKB-UniRule"/>
</dbReference>
<dbReference type="Gene3D" id="2.160.20.10">
    <property type="entry name" value="Single-stranded right-handed beta-helix, Pectin lyase-like"/>
    <property type="match status" value="1"/>
</dbReference>
<evidence type="ECO:0000259" key="8">
    <source>
        <dbReference type="Pfam" id="PF01095"/>
    </source>
</evidence>
<keyword evidence="4 7" id="KW-0378">Hydrolase</keyword>
<keyword evidence="3" id="KW-0964">Secreted</keyword>
<organism evidence="9 10">
    <name type="scientific">Hevea brasiliensis</name>
    <name type="common">Para rubber tree</name>
    <name type="synonym">Siphonia brasiliensis</name>
    <dbReference type="NCBI Taxonomy" id="3981"/>
    <lineage>
        <taxon>Eukaryota</taxon>
        <taxon>Viridiplantae</taxon>
        <taxon>Streptophyta</taxon>
        <taxon>Embryophyta</taxon>
        <taxon>Tracheophyta</taxon>
        <taxon>Spermatophyta</taxon>
        <taxon>Magnoliopsida</taxon>
        <taxon>eudicotyledons</taxon>
        <taxon>Gunneridae</taxon>
        <taxon>Pentapetalae</taxon>
        <taxon>rosids</taxon>
        <taxon>fabids</taxon>
        <taxon>Malpighiales</taxon>
        <taxon>Euphorbiaceae</taxon>
        <taxon>Crotonoideae</taxon>
        <taxon>Micrandreae</taxon>
        <taxon>Hevea</taxon>
    </lineage>
</organism>
<protein>
    <recommendedName>
        <fullName evidence="7">Pectinesterase</fullName>
        <ecNumber evidence="7">3.1.1.11</ecNumber>
    </recommendedName>
</protein>
<dbReference type="InterPro" id="IPR012334">
    <property type="entry name" value="Pectin_lyas_fold"/>
</dbReference>
<comment type="caution">
    <text evidence="9">The sequence shown here is derived from an EMBL/GenBank/DDBJ whole genome shotgun (WGS) entry which is preliminary data.</text>
</comment>
<dbReference type="EC" id="3.1.1.11" evidence="7"/>
<dbReference type="PANTHER" id="PTHR31707">
    <property type="entry name" value="PECTINESTERASE"/>
    <property type="match status" value="1"/>
</dbReference>
<feature type="domain" description="Pectinesterase catalytic" evidence="8">
    <location>
        <begin position="2"/>
        <end position="133"/>
    </location>
</feature>
<evidence type="ECO:0000256" key="3">
    <source>
        <dbReference type="ARBA" id="ARBA00022512"/>
    </source>
</evidence>
<dbReference type="InterPro" id="IPR011050">
    <property type="entry name" value="Pectin_lyase_fold/virulence"/>
</dbReference>
<evidence type="ECO:0000256" key="5">
    <source>
        <dbReference type="ARBA" id="ARBA00023085"/>
    </source>
</evidence>
<dbReference type="SUPFAM" id="SSF51126">
    <property type="entry name" value="Pectin lyase-like"/>
    <property type="match status" value="1"/>
</dbReference>
<comment type="pathway">
    <text evidence="2 7">Glycan metabolism; pectin degradation; 2-dehydro-3-deoxy-D-gluconate from pectin: step 1/5.</text>
</comment>
<keyword evidence="3" id="KW-0134">Cell wall</keyword>
<dbReference type="Pfam" id="PF01095">
    <property type="entry name" value="Pectinesterase"/>
    <property type="match status" value="1"/>
</dbReference>
<evidence type="ECO:0000256" key="1">
    <source>
        <dbReference type="ARBA" id="ARBA00004191"/>
    </source>
</evidence>